<dbReference type="EMBL" id="AAYI02000004">
    <property type="protein sequence ID" value="EDN80071.1"/>
    <property type="molecule type" value="Genomic_DNA"/>
</dbReference>
<comment type="caution">
    <text evidence="1">The sequence shown here is derived from an EMBL/GenBank/DDBJ whole genome shotgun (WGS) entry which is preliminary data.</text>
</comment>
<dbReference type="Proteomes" id="UP000003553">
    <property type="component" value="Unassembled WGS sequence"/>
</dbReference>
<organism evidence="1 2">
    <name type="scientific">Schaalia dentiphila ATCC 17982</name>
    <dbReference type="NCBI Taxonomy" id="411466"/>
    <lineage>
        <taxon>Bacteria</taxon>
        <taxon>Bacillati</taxon>
        <taxon>Actinomycetota</taxon>
        <taxon>Actinomycetes</taxon>
        <taxon>Actinomycetales</taxon>
        <taxon>Actinomycetaceae</taxon>
        <taxon>Schaalia</taxon>
        <taxon>Schaalia dentiphila</taxon>
    </lineage>
</organism>
<dbReference type="HOGENOM" id="CLU_217800_0_0_11"/>
<sequence length="44" mass="4547">MPQTIPPSPRLIPAHAGKTQFAAAIVALAAAHPRSRGENSRTAS</sequence>
<accession>A7BA47</accession>
<dbReference type="AntiFam" id="ANF00057">
    <property type="entry name" value="Translation of E. coli type CRISPR repeat"/>
</dbReference>
<name>A7BA47_9ACTO</name>
<protein>
    <submittedName>
        <fullName evidence="1">Uncharacterized protein</fullName>
    </submittedName>
</protein>
<evidence type="ECO:0000313" key="2">
    <source>
        <dbReference type="Proteomes" id="UP000003553"/>
    </source>
</evidence>
<proteinExistence type="predicted"/>
<gene>
    <name evidence="1" type="ORF">ACTODO_00507</name>
</gene>
<dbReference type="AlphaFoldDB" id="A7BA47"/>
<reference evidence="1" key="2">
    <citation type="submission" date="2015-05" db="EMBL/GenBank/DDBJ databases">
        <title>Draft genome sequence of Actinomyces odontolyticus (ATCC 17982).</title>
        <authorList>
            <person name="Sudarsanam P."/>
            <person name="Ley R."/>
            <person name="Guruge J."/>
            <person name="Turnbaugh P.J."/>
            <person name="Mahowald M."/>
            <person name="Liep D."/>
            <person name="Gordon J."/>
        </authorList>
    </citation>
    <scope>NUCLEOTIDE SEQUENCE</scope>
    <source>
        <strain evidence="1">ATCC 17982</strain>
    </source>
</reference>
<evidence type="ECO:0000313" key="1">
    <source>
        <dbReference type="EMBL" id="EDN80071.1"/>
    </source>
</evidence>
<keyword evidence="2" id="KW-1185">Reference proteome</keyword>
<reference evidence="1" key="1">
    <citation type="submission" date="2007-04" db="EMBL/GenBank/DDBJ databases">
        <authorList>
            <person name="Fulton L."/>
            <person name="Clifton S."/>
            <person name="Fulton B."/>
            <person name="Xu J."/>
            <person name="Minx P."/>
            <person name="Pepin K.H."/>
            <person name="Johnson M."/>
            <person name="Thiruvilangam P."/>
            <person name="Bhonagiri V."/>
            <person name="Nash W.E."/>
            <person name="Mardis E.R."/>
            <person name="Wilson R.K."/>
        </authorList>
    </citation>
    <scope>NUCLEOTIDE SEQUENCE [LARGE SCALE GENOMIC DNA]</scope>
    <source>
        <strain evidence="1">ATCC 17982</strain>
    </source>
</reference>